<dbReference type="GO" id="GO:0005524">
    <property type="term" value="F:ATP binding"/>
    <property type="evidence" value="ECO:0007669"/>
    <property type="project" value="UniProtKB-KW"/>
</dbReference>
<evidence type="ECO:0000256" key="2">
    <source>
        <dbReference type="ARBA" id="ARBA00004236"/>
    </source>
</evidence>
<evidence type="ECO:0000259" key="15">
    <source>
        <dbReference type="PROSITE" id="PS50113"/>
    </source>
</evidence>
<keyword evidence="12" id="KW-0472">Membrane</keyword>
<keyword evidence="5" id="KW-1003">Cell membrane</keyword>
<organism evidence="16 17">
    <name type="scientific">Pedobacter duraquae</name>
    <dbReference type="NCBI Taxonomy" id="425511"/>
    <lineage>
        <taxon>Bacteria</taxon>
        <taxon>Pseudomonadati</taxon>
        <taxon>Bacteroidota</taxon>
        <taxon>Sphingobacteriia</taxon>
        <taxon>Sphingobacteriales</taxon>
        <taxon>Sphingobacteriaceae</taxon>
        <taxon>Pedobacter</taxon>
    </lineage>
</organism>
<name>A0A4R6IG54_9SPHI</name>
<comment type="catalytic activity">
    <reaction evidence="1">
        <text>ATP + protein L-histidine = ADP + protein N-phospho-L-histidine.</text>
        <dbReference type="EC" id="2.7.13.3"/>
    </reaction>
</comment>
<dbReference type="CDD" id="cd00082">
    <property type="entry name" value="HisKA"/>
    <property type="match status" value="1"/>
</dbReference>
<dbReference type="GO" id="GO:0006355">
    <property type="term" value="P:regulation of DNA-templated transcription"/>
    <property type="evidence" value="ECO:0007669"/>
    <property type="project" value="InterPro"/>
</dbReference>
<keyword evidence="7" id="KW-0808">Transferase</keyword>
<dbReference type="PROSITE" id="PS50113">
    <property type="entry name" value="PAC"/>
    <property type="match status" value="1"/>
</dbReference>
<dbReference type="InterPro" id="IPR035965">
    <property type="entry name" value="PAS-like_dom_sf"/>
</dbReference>
<dbReference type="InterPro" id="IPR003661">
    <property type="entry name" value="HisK_dim/P_dom"/>
</dbReference>
<dbReference type="PROSITE" id="PS50112">
    <property type="entry name" value="PAS"/>
    <property type="match status" value="1"/>
</dbReference>
<protein>
    <recommendedName>
        <fullName evidence="4">histidine kinase</fullName>
        <ecNumber evidence="4">2.7.13.3</ecNumber>
    </recommendedName>
</protein>
<keyword evidence="8" id="KW-0547">Nucleotide-binding</keyword>
<dbReference type="PROSITE" id="PS50109">
    <property type="entry name" value="HIS_KIN"/>
    <property type="match status" value="1"/>
</dbReference>
<dbReference type="EMBL" id="SNWM01000004">
    <property type="protein sequence ID" value="TDO20796.1"/>
    <property type="molecule type" value="Genomic_DNA"/>
</dbReference>
<dbReference type="Pfam" id="PF02518">
    <property type="entry name" value="HATPase_c"/>
    <property type="match status" value="1"/>
</dbReference>
<gene>
    <name evidence="16" type="ORF">CLV32_3430</name>
</gene>
<dbReference type="SMART" id="SM00387">
    <property type="entry name" value="HATPase_c"/>
    <property type="match status" value="1"/>
</dbReference>
<dbReference type="SUPFAM" id="SSF55874">
    <property type="entry name" value="ATPase domain of HSP90 chaperone/DNA topoisomerase II/histidine kinase"/>
    <property type="match status" value="1"/>
</dbReference>
<keyword evidence="6" id="KW-0597">Phosphoprotein</keyword>
<evidence type="ECO:0000256" key="10">
    <source>
        <dbReference type="ARBA" id="ARBA00022840"/>
    </source>
</evidence>
<dbReference type="OrthoDB" id="9813151at2"/>
<dbReference type="NCBIfam" id="TIGR00229">
    <property type="entry name" value="sensory_box"/>
    <property type="match status" value="1"/>
</dbReference>
<dbReference type="GO" id="GO:0005886">
    <property type="term" value="C:plasma membrane"/>
    <property type="evidence" value="ECO:0007669"/>
    <property type="project" value="UniProtKB-SubCell"/>
</dbReference>
<evidence type="ECO:0000313" key="17">
    <source>
        <dbReference type="Proteomes" id="UP000295499"/>
    </source>
</evidence>
<evidence type="ECO:0000259" key="13">
    <source>
        <dbReference type="PROSITE" id="PS50109"/>
    </source>
</evidence>
<evidence type="ECO:0000256" key="6">
    <source>
        <dbReference type="ARBA" id="ARBA00022553"/>
    </source>
</evidence>
<dbReference type="Gene3D" id="3.30.565.10">
    <property type="entry name" value="Histidine kinase-like ATPase, C-terminal domain"/>
    <property type="match status" value="1"/>
</dbReference>
<dbReference type="Pfam" id="PF00989">
    <property type="entry name" value="PAS"/>
    <property type="match status" value="1"/>
</dbReference>
<dbReference type="GO" id="GO:0045121">
    <property type="term" value="C:membrane raft"/>
    <property type="evidence" value="ECO:0007669"/>
    <property type="project" value="UniProtKB-SubCell"/>
</dbReference>
<evidence type="ECO:0000256" key="11">
    <source>
        <dbReference type="ARBA" id="ARBA00023012"/>
    </source>
</evidence>
<dbReference type="Proteomes" id="UP000295499">
    <property type="component" value="Unassembled WGS sequence"/>
</dbReference>
<dbReference type="InterPro" id="IPR005467">
    <property type="entry name" value="His_kinase_dom"/>
</dbReference>
<dbReference type="InterPro" id="IPR036890">
    <property type="entry name" value="HATPase_C_sf"/>
</dbReference>
<dbReference type="FunFam" id="3.30.565.10:FF:000023">
    <property type="entry name" value="PAS domain-containing sensor histidine kinase"/>
    <property type="match status" value="1"/>
</dbReference>
<evidence type="ECO:0000256" key="9">
    <source>
        <dbReference type="ARBA" id="ARBA00022777"/>
    </source>
</evidence>
<comment type="subcellular location">
    <subcellularLocation>
        <location evidence="2">Cell membrane</location>
    </subcellularLocation>
    <subcellularLocation>
        <location evidence="3">Membrane raft</location>
        <topology evidence="3">Multi-pass membrane protein</topology>
    </subcellularLocation>
</comment>
<feature type="domain" description="PAC" evidence="15">
    <location>
        <begin position="95"/>
        <end position="147"/>
    </location>
</feature>
<dbReference type="Pfam" id="PF00512">
    <property type="entry name" value="HisKA"/>
    <property type="match status" value="1"/>
</dbReference>
<feature type="domain" description="Histidine kinase" evidence="13">
    <location>
        <begin position="165"/>
        <end position="376"/>
    </location>
</feature>
<comment type="caution">
    <text evidence="16">The sequence shown here is derived from an EMBL/GenBank/DDBJ whole genome shotgun (WGS) entry which is preliminary data.</text>
</comment>
<dbReference type="InterPro" id="IPR000700">
    <property type="entry name" value="PAS-assoc_C"/>
</dbReference>
<dbReference type="FunFam" id="1.10.287.130:FF:000001">
    <property type="entry name" value="Two-component sensor histidine kinase"/>
    <property type="match status" value="1"/>
</dbReference>
<evidence type="ECO:0000256" key="7">
    <source>
        <dbReference type="ARBA" id="ARBA00022679"/>
    </source>
</evidence>
<dbReference type="AlphaFoldDB" id="A0A4R6IG54"/>
<dbReference type="PANTHER" id="PTHR43711">
    <property type="entry name" value="TWO-COMPONENT HISTIDINE KINASE"/>
    <property type="match status" value="1"/>
</dbReference>
<evidence type="ECO:0000256" key="1">
    <source>
        <dbReference type="ARBA" id="ARBA00000085"/>
    </source>
</evidence>
<dbReference type="InterPro" id="IPR001610">
    <property type="entry name" value="PAC"/>
</dbReference>
<dbReference type="CDD" id="cd00075">
    <property type="entry name" value="HATPase"/>
    <property type="match status" value="1"/>
</dbReference>
<dbReference type="CDD" id="cd00130">
    <property type="entry name" value="PAS"/>
    <property type="match status" value="1"/>
</dbReference>
<evidence type="ECO:0000256" key="4">
    <source>
        <dbReference type="ARBA" id="ARBA00012438"/>
    </source>
</evidence>
<dbReference type="Gene3D" id="3.30.450.20">
    <property type="entry name" value="PAS domain"/>
    <property type="match status" value="1"/>
</dbReference>
<dbReference type="PRINTS" id="PR00344">
    <property type="entry name" value="BCTRLSENSOR"/>
</dbReference>
<reference evidence="16 17" key="1">
    <citation type="submission" date="2019-03" db="EMBL/GenBank/DDBJ databases">
        <title>Genomic Encyclopedia of Archaeal and Bacterial Type Strains, Phase II (KMG-II): from individual species to whole genera.</title>
        <authorList>
            <person name="Goeker M."/>
        </authorList>
    </citation>
    <scope>NUCLEOTIDE SEQUENCE [LARGE SCALE GENOMIC DNA]</scope>
    <source>
        <strain evidence="16 17">DSM 19034</strain>
    </source>
</reference>
<dbReference type="InterPro" id="IPR036097">
    <property type="entry name" value="HisK_dim/P_sf"/>
</dbReference>
<dbReference type="InterPro" id="IPR013767">
    <property type="entry name" value="PAS_fold"/>
</dbReference>
<evidence type="ECO:0000259" key="14">
    <source>
        <dbReference type="PROSITE" id="PS50112"/>
    </source>
</evidence>
<evidence type="ECO:0000256" key="3">
    <source>
        <dbReference type="ARBA" id="ARBA00004314"/>
    </source>
</evidence>
<dbReference type="SMART" id="SM00086">
    <property type="entry name" value="PAC"/>
    <property type="match status" value="1"/>
</dbReference>
<accession>A0A4R6IG54</accession>
<evidence type="ECO:0000256" key="8">
    <source>
        <dbReference type="ARBA" id="ARBA00022741"/>
    </source>
</evidence>
<dbReference type="EC" id="2.7.13.3" evidence="4"/>
<keyword evidence="10" id="KW-0067">ATP-binding</keyword>
<dbReference type="RefSeq" id="WP_133557580.1">
    <property type="nucleotide sequence ID" value="NZ_SNWM01000004.1"/>
</dbReference>
<evidence type="ECO:0000313" key="16">
    <source>
        <dbReference type="EMBL" id="TDO20796.1"/>
    </source>
</evidence>
<dbReference type="PANTHER" id="PTHR43711:SF31">
    <property type="entry name" value="HISTIDINE KINASE"/>
    <property type="match status" value="1"/>
</dbReference>
<feature type="domain" description="PAS" evidence="14">
    <location>
        <begin position="22"/>
        <end position="91"/>
    </location>
</feature>
<keyword evidence="11" id="KW-0902">Two-component regulatory system</keyword>
<dbReference type="SUPFAM" id="SSF47384">
    <property type="entry name" value="Homodimeric domain of signal transducing histidine kinase"/>
    <property type="match status" value="1"/>
</dbReference>
<dbReference type="Gene3D" id="1.10.287.130">
    <property type="match status" value="1"/>
</dbReference>
<keyword evidence="17" id="KW-1185">Reference proteome</keyword>
<dbReference type="SUPFAM" id="SSF55785">
    <property type="entry name" value="PYP-like sensor domain (PAS domain)"/>
    <property type="match status" value="1"/>
</dbReference>
<dbReference type="InterPro" id="IPR003594">
    <property type="entry name" value="HATPase_dom"/>
</dbReference>
<dbReference type="InterPro" id="IPR004358">
    <property type="entry name" value="Sig_transdc_His_kin-like_C"/>
</dbReference>
<evidence type="ECO:0000256" key="12">
    <source>
        <dbReference type="ARBA" id="ARBA00023136"/>
    </source>
</evidence>
<dbReference type="SMART" id="SM00091">
    <property type="entry name" value="PAS"/>
    <property type="match status" value="1"/>
</dbReference>
<keyword evidence="9" id="KW-0418">Kinase</keyword>
<dbReference type="InterPro" id="IPR000014">
    <property type="entry name" value="PAS"/>
</dbReference>
<dbReference type="InterPro" id="IPR050736">
    <property type="entry name" value="Sensor_HK_Regulatory"/>
</dbReference>
<dbReference type="SMART" id="SM00388">
    <property type="entry name" value="HisKA"/>
    <property type="match status" value="1"/>
</dbReference>
<dbReference type="GO" id="GO:0000155">
    <property type="term" value="F:phosphorelay sensor kinase activity"/>
    <property type="evidence" value="ECO:0007669"/>
    <property type="project" value="InterPro"/>
</dbReference>
<sequence>MENESQMQPGLSTDVLILSQQKQAILSAIIANSDDTIISKTLQGIITTWNPAAERMFGYTETEAIGKHISLIIPTDRLSEEVFIMTEISNGKRVSHFETIRISKSGKTIPLSLSISPIIDHEGRVIGASKIARDITEQLAVIEENARLYEQVKMLNEKKDEFIALASHELKTPLTSIQGYLQILTRTVTDERSQTFLQKAGQSVKRVSNMISELLDVSKIDAGKLQLNTECFDIHKLTEEAVEMLSHNNKQIDIRINAASKPVLVNGDPHRIEQVIINLLTNAIRYSPGTKEILVHLKQEEDVVKIGVQDFGIGIPADKLKNIFSKYYRVNSGNTQISGLGIGLYLCEEIIQRHNGQIQVESEVGVGSTFWFKLPM</sequence>
<proteinExistence type="predicted"/>
<evidence type="ECO:0000256" key="5">
    <source>
        <dbReference type="ARBA" id="ARBA00022475"/>
    </source>
</evidence>